<sequence length="678" mass="76258">MASRSPSPKNHGSRKRRNRAKSLPASAPISSADNDQSQAIKRANSWPRSGNNETQLEDLQREPLNIKPKDVHPSTTRKDESTGLLNSVQRVKIEPERTGWAKLYDLVRQFDKDRVEDIRDDIDTLLVFAGLFSAVVTAFIIESYKNLQPQSDDTSAQVLLHISAQLASLSLNGNFINSTISSFTPTPFPRLPSSILINTLWSSSLVIALITASIGILVKQWFHELMAYTTHDPQERLKLRFFRERGLERWKVFAIASSLPVLLQLALILFFIGLAVFLHQLDSIVGWTITGIMISWLMIFTFTTFTPAFSSQCPYKTPMLKGLLTQLRCLPISLKSFGVLGSKFEQWSNKVKALEEEQVSKDGSLSMPIIVCAKDLLRGERLNDPVRECFRTISAKDMGATFQEWTKKQSPVDSGLIPDVSYGMMKEMSRVILAEIGDKEQWSMHLGEDSDLSYFPKLCFSLTLALSGTYNSASGFPISSTHLPTFIRLIREGPTSAAFSILTMYSVRHHTLMKHPEKYDGLFPTLSDIEKQNYGIGDQFVSNLIAATRTLIHTLWKKPQPGSDIQNVVDCITQIQNDDGGSDSGIPLDPIALIDIFAKVIWDLIFGALAKKHQDGIYEVMGELADIMSCQNQSFWTQSYKKSVRHSRIFFRLRHLADRKLIPKLKAVGQSWNSESYV</sequence>
<feature type="compositionally biased region" description="Polar residues" evidence="1">
    <location>
        <begin position="28"/>
        <end position="39"/>
    </location>
</feature>
<proteinExistence type="predicted"/>
<keyword evidence="2" id="KW-0812">Transmembrane</keyword>
<keyword evidence="2" id="KW-1133">Transmembrane helix</keyword>
<feature type="compositionally biased region" description="Polar residues" evidence="1">
    <location>
        <begin position="1"/>
        <end position="10"/>
    </location>
</feature>
<gene>
    <name evidence="4" type="ORF">QCA50_012365</name>
</gene>
<protein>
    <recommendedName>
        <fullName evidence="3">DUF6535 domain-containing protein</fullName>
    </recommendedName>
</protein>
<feature type="transmembrane region" description="Helical" evidence="2">
    <location>
        <begin position="195"/>
        <end position="218"/>
    </location>
</feature>
<dbReference type="Proteomes" id="UP001385951">
    <property type="component" value="Unassembled WGS sequence"/>
</dbReference>
<evidence type="ECO:0000256" key="2">
    <source>
        <dbReference type="SAM" id="Phobius"/>
    </source>
</evidence>
<comment type="caution">
    <text evidence="4">The sequence shown here is derived from an EMBL/GenBank/DDBJ whole genome shotgun (WGS) entry which is preliminary data.</text>
</comment>
<feature type="compositionally biased region" description="Basic residues" evidence="1">
    <location>
        <begin position="11"/>
        <end position="20"/>
    </location>
</feature>
<dbReference type="InterPro" id="IPR045338">
    <property type="entry name" value="DUF6535"/>
</dbReference>
<dbReference type="Pfam" id="PF20153">
    <property type="entry name" value="DUF6535"/>
    <property type="match status" value="1"/>
</dbReference>
<feature type="domain" description="DUF6535" evidence="3">
    <location>
        <begin position="100"/>
        <end position="279"/>
    </location>
</feature>
<evidence type="ECO:0000313" key="5">
    <source>
        <dbReference type="Proteomes" id="UP001385951"/>
    </source>
</evidence>
<evidence type="ECO:0000256" key="1">
    <source>
        <dbReference type="SAM" id="MobiDB-lite"/>
    </source>
</evidence>
<organism evidence="4 5">
    <name type="scientific">Cerrena zonata</name>
    <dbReference type="NCBI Taxonomy" id="2478898"/>
    <lineage>
        <taxon>Eukaryota</taxon>
        <taxon>Fungi</taxon>
        <taxon>Dikarya</taxon>
        <taxon>Basidiomycota</taxon>
        <taxon>Agaricomycotina</taxon>
        <taxon>Agaricomycetes</taxon>
        <taxon>Polyporales</taxon>
        <taxon>Cerrenaceae</taxon>
        <taxon>Cerrena</taxon>
    </lineage>
</organism>
<name>A0AAW0FTP9_9APHY</name>
<evidence type="ECO:0000259" key="3">
    <source>
        <dbReference type="Pfam" id="PF20153"/>
    </source>
</evidence>
<keyword evidence="2" id="KW-0472">Membrane</keyword>
<reference evidence="4 5" key="1">
    <citation type="submission" date="2022-09" db="EMBL/GenBank/DDBJ databases">
        <authorList>
            <person name="Palmer J.M."/>
        </authorList>
    </citation>
    <scope>NUCLEOTIDE SEQUENCE [LARGE SCALE GENOMIC DNA]</scope>
    <source>
        <strain evidence="4 5">DSM 7382</strain>
    </source>
</reference>
<dbReference type="EMBL" id="JASBNA010000025">
    <property type="protein sequence ID" value="KAK7684418.1"/>
    <property type="molecule type" value="Genomic_DNA"/>
</dbReference>
<feature type="transmembrane region" description="Helical" evidence="2">
    <location>
        <begin position="252"/>
        <end position="278"/>
    </location>
</feature>
<feature type="compositionally biased region" description="Basic and acidic residues" evidence="1">
    <location>
        <begin position="67"/>
        <end position="81"/>
    </location>
</feature>
<keyword evidence="5" id="KW-1185">Reference proteome</keyword>
<feature type="region of interest" description="Disordered" evidence="1">
    <location>
        <begin position="1"/>
        <end position="83"/>
    </location>
</feature>
<feature type="transmembrane region" description="Helical" evidence="2">
    <location>
        <begin position="284"/>
        <end position="309"/>
    </location>
</feature>
<dbReference type="AlphaFoldDB" id="A0AAW0FTP9"/>
<evidence type="ECO:0000313" key="4">
    <source>
        <dbReference type="EMBL" id="KAK7684418.1"/>
    </source>
</evidence>
<accession>A0AAW0FTP9</accession>
<feature type="transmembrane region" description="Helical" evidence="2">
    <location>
        <begin position="122"/>
        <end position="141"/>
    </location>
</feature>